<feature type="binding site" evidence="14">
    <location>
        <position position="119"/>
    </location>
    <ligand>
        <name>[4Fe-4S] cluster</name>
        <dbReference type="ChEBI" id="CHEBI:49883"/>
        <note>4Fe-4S-S-AdoMet</note>
    </ligand>
</feature>
<evidence type="ECO:0000256" key="10">
    <source>
        <dbReference type="ARBA" id="ARBA00023004"/>
    </source>
</evidence>
<keyword evidence="6 14" id="KW-0004">4Fe-4S</keyword>
<keyword evidence="7" id="KW-0949">S-adenosyl-L-methionine</keyword>
<comment type="catalytic activity">
    <reaction evidence="1">
        <text>L-lysine = D-beta-lysine</text>
        <dbReference type="Rhea" id="RHEA:44148"/>
        <dbReference type="ChEBI" id="CHEBI:32551"/>
        <dbReference type="ChEBI" id="CHEBI:84138"/>
    </reaction>
</comment>
<dbReference type="PANTHER" id="PTHR30538">
    <property type="entry name" value="LYSINE 2,3-AMINOMUTASE-RELATED"/>
    <property type="match status" value="1"/>
</dbReference>
<keyword evidence="12" id="KW-0413">Isomerase</keyword>
<keyword evidence="9 15" id="KW-0663">Pyridoxal phosphate</keyword>
<dbReference type="AlphaFoldDB" id="A0A8J6Y407"/>
<dbReference type="SFLD" id="SFLDS00029">
    <property type="entry name" value="Radical_SAM"/>
    <property type="match status" value="1"/>
</dbReference>
<keyword evidence="8 14" id="KW-0479">Metal-binding</keyword>
<evidence type="ECO:0000259" key="16">
    <source>
        <dbReference type="PROSITE" id="PS51918"/>
    </source>
</evidence>
<evidence type="ECO:0000256" key="8">
    <source>
        <dbReference type="ARBA" id="ARBA00022723"/>
    </source>
</evidence>
<feature type="binding site" evidence="14">
    <location>
        <position position="126"/>
    </location>
    <ligand>
        <name>[4Fe-4S] cluster</name>
        <dbReference type="ChEBI" id="CHEBI:49883"/>
        <note>4Fe-4S-S-AdoMet</note>
    </ligand>
</feature>
<evidence type="ECO:0000256" key="1">
    <source>
        <dbReference type="ARBA" id="ARBA00001352"/>
    </source>
</evidence>
<dbReference type="CDD" id="cd01335">
    <property type="entry name" value="Radical_SAM"/>
    <property type="match status" value="1"/>
</dbReference>
<dbReference type="Gene3D" id="3.20.20.70">
    <property type="entry name" value="Aldolase class I"/>
    <property type="match status" value="1"/>
</dbReference>
<evidence type="ECO:0000256" key="9">
    <source>
        <dbReference type="ARBA" id="ARBA00022898"/>
    </source>
</evidence>
<dbReference type="GO" id="GO:0046872">
    <property type="term" value="F:metal ion binding"/>
    <property type="evidence" value="ECO:0007669"/>
    <property type="project" value="UniProtKB-KW"/>
</dbReference>
<evidence type="ECO:0000313" key="17">
    <source>
        <dbReference type="EMBL" id="MBD3870388.1"/>
    </source>
</evidence>
<evidence type="ECO:0000256" key="13">
    <source>
        <dbReference type="ARBA" id="ARBA00030756"/>
    </source>
</evidence>
<dbReference type="Pfam" id="PF13353">
    <property type="entry name" value="Fer4_12"/>
    <property type="match status" value="1"/>
</dbReference>
<organism evidence="17 18">
    <name type="scientific">Candidatus Sulfomarinibacter kjeldsenii</name>
    <dbReference type="NCBI Taxonomy" id="2885994"/>
    <lineage>
        <taxon>Bacteria</taxon>
        <taxon>Pseudomonadati</taxon>
        <taxon>Acidobacteriota</taxon>
        <taxon>Thermoanaerobaculia</taxon>
        <taxon>Thermoanaerobaculales</taxon>
        <taxon>Candidatus Sulfomarinibacteraceae</taxon>
        <taxon>Candidatus Sulfomarinibacter</taxon>
    </lineage>
</organism>
<feature type="modified residue" description="N6-(pyridoxal phosphate)lysine" evidence="15">
    <location>
        <position position="331"/>
    </location>
</feature>
<proteinExistence type="inferred from homology"/>
<evidence type="ECO:0000256" key="14">
    <source>
        <dbReference type="PIRSR" id="PIRSR004911-1"/>
    </source>
</evidence>
<evidence type="ECO:0000256" key="15">
    <source>
        <dbReference type="PIRSR" id="PIRSR603739-50"/>
    </source>
</evidence>
<feature type="binding site" evidence="14">
    <location>
        <position position="123"/>
    </location>
    <ligand>
        <name>[4Fe-4S] cluster</name>
        <dbReference type="ChEBI" id="CHEBI:49883"/>
        <note>4Fe-4S-S-AdoMet</note>
    </ligand>
</feature>
<accession>A0A8J6Y407</accession>
<dbReference type="NCBIfam" id="TIGR00238">
    <property type="entry name" value="KamA family radical SAM protein"/>
    <property type="match status" value="1"/>
</dbReference>
<dbReference type="EMBL" id="JACXWA010000059">
    <property type="protein sequence ID" value="MBD3870388.1"/>
    <property type="molecule type" value="Genomic_DNA"/>
</dbReference>
<dbReference type="GO" id="GO:0016853">
    <property type="term" value="F:isomerase activity"/>
    <property type="evidence" value="ECO:0007669"/>
    <property type="project" value="UniProtKB-KW"/>
</dbReference>
<evidence type="ECO:0000256" key="4">
    <source>
        <dbReference type="ARBA" id="ARBA00008703"/>
    </source>
</evidence>
<keyword evidence="11 14" id="KW-0411">Iron-sulfur</keyword>
<feature type="domain" description="Radical SAM core" evidence="16">
    <location>
        <begin position="105"/>
        <end position="328"/>
    </location>
</feature>
<evidence type="ECO:0000313" key="18">
    <source>
        <dbReference type="Proteomes" id="UP000598633"/>
    </source>
</evidence>
<sequence>MAKRSNAPWPAGLWRKDLGDAVTDVDELLRLLDLDDGSLAATPSALRGFPLRVPRAFVDRMGCGDPADPLLRQVLPVAKEDESVSGFTEDPVGELLSSPVDFVLHKYQGRALMIVTGACAVHCRYCFRRHFPYAEAGTATPDWDGAVDRIASDPTISEVILSGGDPLAMTDSQLEVLGRKLAALPYLERLRIHTRLPIVLPRRVDGALTSWIGGLGLPTIVVVHANHANEIDDDVRRALAALAATGVTLLNQAVLLAGVNDSVDALSDLSESLFASGVLPYYLHMLDPVSGAAHFAVSDDEAKRLHAEVSALLPGYLVPRLVRELPGAPAKVGVDLWR</sequence>
<dbReference type="SUPFAM" id="SSF102114">
    <property type="entry name" value="Radical SAM enzymes"/>
    <property type="match status" value="1"/>
</dbReference>
<evidence type="ECO:0000256" key="2">
    <source>
        <dbReference type="ARBA" id="ARBA00001933"/>
    </source>
</evidence>
<dbReference type="PROSITE" id="PS51918">
    <property type="entry name" value="RADICAL_SAM"/>
    <property type="match status" value="1"/>
</dbReference>
<keyword evidence="10" id="KW-0408">Iron</keyword>
<evidence type="ECO:0000256" key="6">
    <source>
        <dbReference type="ARBA" id="ARBA00022485"/>
    </source>
</evidence>
<dbReference type="PANTHER" id="PTHR30538:SF1">
    <property type="entry name" value="L-LYSINE 2,3-AMINOMUTASE"/>
    <property type="match status" value="1"/>
</dbReference>
<dbReference type="Proteomes" id="UP000598633">
    <property type="component" value="Unassembled WGS sequence"/>
</dbReference>
<dbReference type="InterPro" id="IPR058240">
    <property type="entry name" value="rSAM_sf"/>
</dbReference>
<dbReference type="NCBIfam" id="TIGR03821">
    <property type="entry name" value="EFP_modif_epmB"/>
    <property type="match status" value="1"/>
</dbReference>
<dbReference type="InterPro" id="IPR013785">
    <property type="entry name" value="Aldolase_TIM"/>
</dbReference>
<protein>
    <recommendedName>
        <fullName evidence="5">L-lysine 2,3-aminomutase</fullName>
    </recommendedName>
    <alternativeName>
        <fullName evidence="13">EF-P post-translational modification enzyme B</fullName>
    </alternativeName>
</protein>
<comment type="cofactor">
    <cofactor evidence="2 15">
        <name>pyridoxal 5'-phosphate</name>
        <dbReference type="ChEBI" id="CHEBI:597326"/>
    </cofactor>
</comment>
<gene>
    <name evidence="17" type="primary">epmB</name>
    <name evidence="17" type="ORF">IFJ97_03385</name>
</gene>
<evidence type="ECO:0000256" key="3">
    <source>
        <dbReference type="ARBA" id="ARBA00001966"/>
    </source>
</evidence>
<reference evidence="17 18" key="1">
    <citation type="submission" date="2020-08" db="EMBL/GenBank/DDBJ databases">
        <title>Acidobacteriota in marine sediments use diverse sulfur dissimilation pathways.</title>
        <authorList>
            <person name="Wasmund K."/>
        </authorList>
    </citation>
    <scope>NUCLEOTIDE SEQUENCE [LARGE SCALE GENOMIC DNA]</scope>
    <source>
        <strain evidence="17">MAG AM3-A</strain>
    </source>
</reference>
<comment type="similarity">
    <text evidence="4">Belongs to the radical SAM superfamily. KamA family.</text>
</comment>
<dbReference type="InterPro" id="IPR022462">
    <property type="entry name" value="EpmB"/>
</dbReference>
<dbReference type="PIRSF" id="PIRSF004911">
    <property type="entry name" value="DUF160"/>
    <property type="match status" value="1"/>
</dbReference>
<comment type="caution">
    <text evidence="17">The sequence shown here is derived from an EMBL/GenBank/DDBJ whole genome shotgun (WGS) entry which is preliminary data.</text>
</comment>
<dbReference type="InterPro" id="IPR003739">
    <property type="entry name" value="Lys_aminomutase/Glu_NH3_mut"/>
</dbReference>
<dbReference type="GO" id="GO:0051539">
    <property type="term" value="F:4 iron, 4 sulfur cluster binding"/>
    <property type="evidence" value="ECO:0007669"/>
    <property type="project" value="UniProtKB-KW"/>
</dbReference>
<dbReference type="SFLD" id="SFLDF00314">
    <property type="entry name" value="L-lysine_2_3-aminomutase_(yjeK"/>
    <property type="match status" value="1"/>
</dbReference>
<comment type="cofactor">
    <cofactor evidence="3">
        <name>[4Fe-4S] cluster</name>
        <dbReference type="ChEBI" id="CHEBI:49883"/>
    </cofactor>
</comment>
<evidence type="ECO:0000256" key="12">
    <source>
        <dbReference type="ARBA" id="ARBA00023235"/>
    </source>
</evidence>
<name>A0A8J6Y407_9BACT</name>
<dbReference type="SFLD" id="SFLDG01070">
    <property type="entry name" value="PLP-dependent"/>
    <property type="match status" value="1"/>
</dbReference>
<evidence type="ECO:0000256" key="11">
    <source>
        <dbReference type="ARBA" id="ARBA00023014"/>
    </source>
</evidence>
<evidence type="ECO:0000256" key="7">
    <source>
        <dbReference type="ARBA" id="ARBA00022691"/>
    </source>
</evidence>
<dbReference type="InterPro" id="IPR007197">
    <property type="entry name" value="rSAM"/>
</dbReference>
<evidence type="ECO:0000256" key="5">
    <source>
        <dbReference type="ARBA" id="ARBA00022363"/>
    </source>
</evidence>